<organism evidence="2 3">
    <name type="scientific">Marivita lacus</name>
    <dbReference type="NCBI Taxonomy" id="1323742"/>
    <lineage>
        <taxon>Bacteria</taxon>
        <taxon>Pseudomonadati</taxon>
        <taxon>Pseudomonadota</taxon>
        <taxon>Alphaproteobacteria</taxon>
        <taxon>Rhodobacterales</taxon>
        <taxon>Roseobacteraceae</taxon>
        <taxon>Marivita</taxon>
    </lineage>
</organism>
<proteinExistence type="predicted"/>
<name>A0ABQ1KH70_9RHOB</name>
<dbReference type="Proteomes" id="UP000645462">
    <property type="component" value="Unassembled WGS sequence"/>
</dbReference>
<dbReference type="EMBL" id="BMFC01000002">
    <property type="protein sequence ID" value="GGB96118.1"/>
    <property type="molecule type" value="Genomic_DNA"/>
</dbReference>
<protein>
    <recommendedName>
        <fullName evidence="4">D-galactarate dehydratase</fullName>
    </recommendedName>
</protein>
<feature type="compositionally biased region" description="Low complexity" evidence="1">
    <location>
        <begin position="67"/>
        <end position="79"/>
    </location>
</feature>
<gene>
    <name evidence="2" type="ORF">GCM10011363_10990</name>
</gene>
<feature type="region of interest" description="Disordered" evidence="1">
    <location>
        <begin position="28"/>
        <end position="79"/>
    </location>
</feature>
<keyword evidence="3" id="KW-1185">Reference proteome</keyword>
<feature type="compositionally biased region" description="Polar residues" evidence="1">
    <location>
        <begin position="48"/>
        <end position="58"/>
    </location>
</feature>
<reference evidence="3" key="1">
    <citation type="journal article" date="2019" name="Int. J. Syst. Evol. Microbiol.">
        <title>The Global Catalogue of Microorganisms (GCM) 10K type strain sequencing project: providing services to taxonomists for standard genome sequencing and annotation.</title>
        <authorList>
            <consortium name="The Broad Institute Genomics Platform"/>
            <consortium name="The Broad Institute Genome Sequencing Center for Infectious Disease"/>
            <person name="Wu L."/>
            <person name="Ma J."/>
        </authorList>
    </citation>
    <scope>NUCLEOTIDE SEQUENCE [LARGE SCALE GENOMIC DNA]</scope>
    <source>
        <strain evidence="3">CGMCC 1.12478</strain>
    </source>
</reference>
<accession>A0ABQ1KH70</accession>
<evidence type="ECO:0000313" key="2">
    <source>
        <dbReference type="EMBL" id="GGB96118.1"/>
    </source>
</evidence>
<evidence type="ECO:0000313" key="3">
    <source>
        <dbReference type="Proteomes" id="UP000645462"/>
    </source>
</evidence>
<comment type="caution">
    <text evidence="2">The sequence shown here is derived from an EMBL/GenBank/DDBJ whole genome shotgun (WGS) entry which is preliminary data.</text>
</comment>
<sequence>MQMRKTVGVLGICGVLAGCGALQVTPAAVPADSEGQTRPQSRPDGVQTEVQRPPSTARTADEFDTTSSEQRAVAAAAAPESAERALGSTIVSLGNAAQPGFWLETPLVTTPGSGRVVYPETGKSVQVDLIPVADGGSRLSLPAMRLIGVPLTGLAEVEVFSAG</sequence>
<dbReference type="PROSITE" id="PS51257">
    <property type="entry name" value="PROKAR_LIPOPROTEIN"/>
    <property type="match status" value="1"/>
</dbReference>
<evidence type="ECO:0008006" key="4">
    <source>
        <dbReference type="Google" id="ProtNLM"/>
    </source>
</evidence>
<evidence type="ECO:0000256" key="1">
    <source>
        <dbReference type="SAM" id="MobiDB-lite"/>
    </source>
</evidence>